<organism evidence="1 2">
    <name type="scientific">Ophiocordyceps polyrhachis-furcata BCC 54312</name>
    <dbReference type="NCBI Taxonomy" id="1330021"/>
    <lineage>
        <taxon>Eukaryota</taxon>
        <taxon>Fungi</taxon>
        <taxon>Dikarya</taxon>
        <taxon>Ascomycota</taxon>
        <taxon>Pezizomycotina</taxon>
        <taxon>Sordariomycetes</taxon>
        <taxon>Hypocreomycetidae</taxon>
        <taxon>Hypocreales</taxon>
        <taxon>Ophiocordycipitaceae</taxon>
        <taxon>Ophiocordyceps</taxon>
    </lineage>
</organism>
<protein>
    <submittedName>
        <fullName evidence="1">Uncharacterized protein</fullName>
    </submittedName>
</protein>
<dbReference type="AlphaFoldDB" id="A0A367L8W9"/>
<evidence type="ECO:0000313" key="2">
    <source>
        <dbReference type="Proteomes" id="UP000253664"/>
    </source>
</evidence>
<proteinExistence type="predicted"/>
<accession>A0A367L8W9</accession>
<gene>
    <name evidence="1" type="ORF">L249_5443</name>
</gene>
<evidence type="ECO:0000313" key="1">
    <source>
        <dbReference type="EMBL" id="RCI10873.1"/>
    </source>
</evidence>
<reference evidence="1 2" key="1">
    <citation type="journal article" date="2015" name="BMC Genomics">
        <title>Insights from the genome of Ophiocordyceps polyrhachis-furcata to pathogenicity and host specificity in insect fungi.</title>
        <authorList>
            <person name="Wichadakul D."/>
            <person name="Kobmoo N."/>
            <person name="Ingsriswang S."/>
            <person name="Tangphatsornruang S."/>
            <person name="Chantasingh D."/>
            <person name="Luangsa-ard J.J."/>
            <person name="Eurwilaichitr L."/>
        </authorList>
    </citation>
    <scope>NUCLEOTIDE SEQUENCE [LARGE SCALE GENOMIC DNA]</scope>
    <source>
        <strain evidence="1 2">BCC 54312</strain>
    </source>
</reference>
<comment type="caution">
    <text evidence="1">The sequence shown here is derived from an EMBL/GenBank/DDBJ whole genome shotgun (WGS) entry which is preliminary data.</text>
</comment>
<dbReference type="Proteomes" id="UP000253664">
    <property type="component" value="Unassembled WGS sequence"/>
</dbReference>
<dbReference type="EMBL" id="LKCN02000011">
    <property type="protein sequence ID" value="RCI10873.1"/>
    <property type="molecule type" value="Genomic_DNA"/>
</dbReference>
<keyword evidence="2" id="KW-1185">Reference proteome</keyword>
<name>A0A367L8W9_9HYPO</name>
<sequence>MSASYKPSIASAISEGNSFRIIEQGPESYFRH</sequence>